<sequence length="119" mass="13613">MMEDGMSKQTTTTSNLINRVLQGTPNGFGSSSTNELEKLLDVVPCFEEQKAKNCWRGARGRMVALETLLTWEIFRDYIPKEIFSLHRKAEFVQLQQGSMLVGQYVAKFEELAKFSLYPL</sequence>
<dbReference type="Proteomes" id="UP000257109">
    <property type="component" value="Unassembled WGS sequence"/>
</dbReference>
<dbReference type="AlphaFoldDB" id="A0A371FNG6"/>
<comment type="caution">
    <text evidence="1">The sequence shown here is derived from an EMBL/GenBank/DDBJ whole genome shotgun (WGS) entry which is preliminary data.</text>
</comment>
<organism evidence="1 2">
    <name type="scientific">Mucuna pruriens</name>
    <name type="common">Velvet bean</name>
    <name type="synonym">Dolichos pruriens</name>
    <dbReference type="NCBI Taxonomy" id="157652"/>
    <lineage>
        <taxon>Eukaryota</taxon>
        <taxon>Viridiplantae</taxon>
        <taxon>Streptophyta</taxon>
        <taxon>Embryophyta</taxon>
        <taxon>Tracheophyta</taxon>
        <taxon>Spermatophyta</taxon>
        <taxon>Magnoliopsida</taxon>
        <taxon>eudicotyledons</taxon>
        <taxon>Gunneridae</taxon>
        <taxon>Pentapetalae</taxon>
        <taxon>rosids</taxon>
        <taxon>fabids</taxon>
        <taxon>Fabales</taxon>
        <taxon>Fabaceae</taxon>
        <taxon>Papilionoideae</taxon>
        <taxon>50 kb inversion clade</taxon>
        <taxon>NPAAA clade</taxon>
        <taxon>indigoferoid/millettioid clade</taxon>
        <taxon>Phaseoleae</taxon>
        <taxon>Mucuna</taxon>
    </lineage>
</organism>
<accession>A0A371FNG6</accession>
<evidence type="ECO:0008006" key="3">
    <source>
        <dbReference type="Google" id="ProtNLM"/>
    </source>
</evidence>
<evidence type="ECO:0000313" key="1">
    <source>
        <dbReference type="EMBL" id="RDX79633.1"/>
    </source>
</evidence>
<evidence type="ECO:0000313" key="2">
    <source>
        <dbReference type="Proteomes" id="UP000257109"/>
    </source>
</evidence>
<feature type="non-terminal residue" evidence="1">
    <location>
        <position position="1"/>
    </location>
</feature>
<keyword evidence="2" id="KW-1185">Reference proteome</keyword>
<dbReference type="EMBL" id="QJKJ01008480">
    <property type="protein sequence ID" value="RDX79633.1"/>
    <property type="molecule type" value="Genomic_DNA"/>
</dbReference>
<dbReference type="OrthoDB" id="1434839at2759"/>
<proteinExistence type="predicted"/>
<reference evidence="1" key="1">
    <citation type="submission" date="2018-05" db="EMBL/GenBank/DDBJ databases">
        <title>Draft genome of Mucuna pruriens seed.</title>
        <authorList>
            <person name="Nnadi N.E."/>
            <person name="Vos R."/>
            <person name="Hasami M.H."/>
            <person name="Devisetty U.K."/>
            <person name="Aguiy J.C."/>
        </authorList>
    </citation>
    <scope>NUCLEOTIDE SEQUENCE [LARGE SCALE GENOMIC DNA]</scope>
    <source>
        <strain evidence="1">JCA_2017</strain>
    </source>
</reference>
<gene>
    <name evidence="1" type="ORF">CR513_39930</name>
</gene>
<name>A0A371FNG6_MUCPR</name>
<protein>
    <recommendedName>
        <fullName evidence="3">Retrotransposon gag domain-containing protein</fullName>
    </recommendedName>
</protein>